<proteinExistence type="predicted"/>
<name>A0A3P7QYK6_DIBLA</name>
<evidence type="ECO:0000313" key="1">
    <source>
        <dbReference type="EMBL" id="VDN35986.1"/>
    </source>
</evidence>
<keyword evidence="2" id="KW-1185">Reference proteome</keyword>
<dbReference type="SUPFAM" id="SSF48726">
    <property type="entry name" value="Immunoglobulin"/>
    <property type="match status" value="1"/>
</dbReference>
<dbReference type="OrthoDB" id="6226968at2759"/>
<reference evidence="1 2" key="1">
    <citation type="submission" date="2018-11" db="EMBL/GenBank/DDBJ databases">
        <authorList>
            <consortium name="Pathogen Informatics"/>
        </authorList>
    </citation>
    <scope>NUCLEOTIDE SEQUENCE [LARGE SCALE GENOMIC DNA]</scope>
</reference>
<dbReference type="InterPro" id="IPR013783">
    <property type="entry name" value="Ig-like_fold"/>
</dbReference>
<organism evidence="1 2">
    <name type="scientific">Dibothriocephalus latus</name>
    <name type="common">Fish tapeworm</name>
    <name type="synonym">Diphyllobothrium latum</name>
    <dbReference type="NCBI Taxonomy" id="60516"/>
    <lineage>
        <taxon>Eukaryota</taxon>
        <taxon>Metazoa</taxon>
        <taxon>Spiralia</taxon>
        <taxon>Lophotrochozoa</taxon>
        <taxon>Platyhelminthes</taxon>
        <taxon>Cestoda</taxon>
        <taxon>Eucestoda</taxon>
        <taxon>Diphyllobothriidea</taxon>
        <taxon>Diphyllobothriidae</taxon>
        <taxon>Dibothriocephalus</taxon>
    </lineage>
</organism>
<dbReference type="InterPro" id="IPR036179">
    <property type="entry name" value="Ig-like_dom_sf"/>
</dbReference>
<dbReference type="EMBL" id="UYRU01088065">
    <property type="protein sequence ID" value="VDN35986.1"/>
    <property type="molecule type" value="Genomic_DNA"/>
</dbReference>
<dbReference type="Proteomes" id="UP000281553">
    <property type="component" value="Unassembled WGS sequence"/>
</dbReference>
<gene>
    <name evidence="1" type="ORF">DILT_LOCUS16914</name>
</gene>
<accession>A0A3P7QYK6</accession>
<protein>
    <recommendedName>
        <fullName evidence="3">Immunoglobulin I-set domain-containing protein</fullName>
    </recommendedName>
</protein>
<evidence type="ECO:0008006" key="3">
    <source>
        <dbReference type="Google" id="ProtNLM"/>
    </source>
</evidence>
<evidence type="ECO:0000313" key="2">
    <source>
        <dbReference type="Proteomes" id="UP000281553"/>
    </source>
</evidence>
<dbReference type="Gene3D" id="2.60.40.10">
    <property type="entry name" value="Immunoglobulins"/>
    <property type="match status" value="1"/>
</dbReference>
<sequence>MDRGVVILDIAYCIPEDSGSYVCVATNKSGRCESGSVGISCEADARIVTKSNLTENSISHLLKLEEPGDEFSQ</sequence>
<dbReference type="AlphaFoldDB" id="A0A3P7QYK6"/>